<dbReference type="InterPro" id="IPR036890">
    <property type="entry name" value="HATPase_C_sf"/>
</dbReference>
<gene>
    <name evidence="5" type="ORF">NCTC11923_00999</name>
</gene>
<protein>
    <submittedName>
        <fullName evidence="5">Signal transduction histidine kinase</fullName>
    </submittedName>
</protein>
<dbReference type="GO" id="GO:0016301">
    <property type="term" value="F:kinase activity"/>
    <property type="evidence" value="ECO:0007669"/>
    <property type="project" value="UniProtKB-KW"/>
</dbReference>
<reference evidence="5 6" key="1">
    <citation type="submission" date="2018-12" db="EMBL/GenBank/DDBJ databases">
        <authorList>
            <consortium name="Pathogen Informatics"/>
        </authorList>
    </citation>
    <scope>NUCLEOTIDE SEQUENCE [LARGE SCALE GENOMIC DNA]</scope>
    <source>
        <strain evidence="5 6">NCTC11923</strain>
    </source>
</reference>
<feature type="transmembrane region" description="Helical" evidence="4">
    <location>
        <begin position="68"/>
        <end position="97"/>
    </location>
</feature>
<keyword evidence="1" id="KW-0808">Transferase</keyword>
<proteinExistence type="predicted"/>
<dbReference type="PANTHER" id="PTHR24421">
    <property type="entry name" value="NITRATE/NITRITE SENSOR PROTEIN NARX-RELATED"/>
    <property type="match status" value="1"/>
</dbReference>
<dbReference type="EMBL" id="LR134363">
    <property type="protein sequence ID" value="VEG74365.1"/>
    <property type="molecule type" value="Genomic_DNA"/>
</dbReference>
<dbReference type="KEGG" id="asla:NCTC11923_00999"/>
<keyword evidence="4" id="KW-0472">Membrane</keyword>
<keyword evidence="4" id="KW-1133">Transmembrane helix</keyword>
<dbReference type="AlphaFoldDB" id="A0A448KBP9"/>
<evidence type="ECO:0000313" key="5">
    <source>
        <dbReference type="EMBL" id="VEG74365.1"/>
    </source>
</evidence>
<feature type="transmembrane region" description="Helical" evidence="4">
    <location>
        <begin position="45"/>
        <end position="62"/>
    </location>
</feature>
<evidence type="ECO:0000256" key="4">
    <source>
        <dbReference type="SAM" id="Phobius"/>
    </source>
</evidence>
<evidence type="ECO:0000313" key="6">
    <source>
        <dbReference type="Proteomes" id="UP000276899"/>
    </source>
</evidence>
<feature type="transmembrane region" description="Helical" evidence="4">
    <location>
        <begin position="20"/>
        <end position="38"/>
    </location>
</feature>
<dbReference type="SUPFAM" id="SSF55874">
    <property type="entry name" value="ATPase domain of HSP90 chaperone/DNA topoisomerase II/histidine kinase"/>
    <property type="match status" value="1"/>
</dbReference>
<keyword evidence="4" id="KW-0812">Transmembrane</keyword>
<dbReference type="Proteomes" id="UP000276899">
    <property type="component" value="Chromosome"/>
</dbReference>
<feature type="transmembrane region" description="Helical" evidence="4">
    <location>
        <begin position="133"/>
        <end position="153"/>
    </location>
</feature>
<evidence type="ECO:0000256" key="3">
    <source>
        <dbReference type="ARBA" id="ARBA00023012"/>
    </source>
</evidence>
<evidence type="ECO:0000256" key="1">
    <source>
        <dbReference type="ARBA" id="ARBA00022679"/>
    </source>
</evidence>
<accession>A0A448KBP9</accession>
<dbReference type="GO" id="GO:0000160">
    <property type="term" value="P:phosphorelay signal transduction system"/>
    <property type="evidence" value="ECO:0007669"/>
    <property type="project" value="UniProtKB-KW"/>
</dbReference>
<dbReference type="PANTHER" id="PTHR24421:SF58">
    <property type="entry name" value="SIGNAL TRANSDUCTION HISTIDINE-PROTEIN KINASE_PHOSPHATASE UHPB"/>
    <property type="match status" value="1"/>
</dbReference>
<dbReference type="InterPro" id="IPR050482">
    <property type="entry name" value="Sensor_HK_TwoCompSys"/>
</dbReference>
<name>A0A448KBP9_9ACTO</name>
<keyword evidence="2 5" id="KW-0418">Kinase</keyword>
<dbReference type="STRING" id="1278298.GCA_000428685_02385"/>
<evidence type="ECO:0000256" key="2">
    <source>
        <dbReference type="ARBA" id="ARBA00022777"/>
    </source>
</evidence>
<keyword evidence="6" id="KW-1185">Reference proteome</keyword>
<sequence>MHPHNSSNRASVVWWPPRHAHMMHAGIALFLFIASPLVGGSRQPWGLAITALLAICLPLSSLRPRIGLFASLVLAWIGLAGAEPIALFAIAIPWFICAMLLSRGHPRRTIYPAAAAHALALIIYASQTPDGPFFGTLATAIIATPCLTAGEMVRLHRQATARTELERQERLERQRRLVISELHDTVVRDLSHAVMLAEQARLTHPDDELLHRELAAVTAPVRSAIKQLRNSLKAMSAAKGDDALLLLASSPPPPLSETIERVRASLAQRDTVLLVEGLELLDHQSITPGVHQQLVRVIGELITNASKYAPPSTKVSLLIETDDRTVECMCVNAIGPDTPPSTALSSKIGLEGARRRIETLGGTFTVSKTAERWSVVFSVPIQDDDAT</sequence>
<dbReference type="Gene3D" id="3.30.565.10">
    <property type="entry name" value="Histidine kinase-like ATPase, C-terminal domain"/>
    <property type="match status" value="1"/>
</dbReference>
<keyword evidence="3" id="KW-0902">Two-component regulatory system</keyword>
<organism evidence="5 6">
    <name type="scientific">Actinomyces slackii</name>
    <dbReference type="NCBI Taxonomy" id="52774"/>
    <lineage>
        <taxon>Bacteria</taxon>
        <taxon>Bacillati</taxon>
        <taxon>Actinomycetota</taxon>
        <taxon>Actinomycetes</taxon>
        <taxon>Actinomycetales</taxon>
        <taxon>Actinomycetaceae</taxon>
        <taxon>Actinomyces</taxon>
    </lineage>
</organism>
<feature type="transmembrane region" description="Helical" evidence="4">
    <location>
        <begin position="109"/>
        <end position="127"/>
    </location>
</feature>